<dbReference type="AlphaFoldDB" id="A0A9F2QXG6"/>
<dbReference type="Proteomes" id="UP000695026">
    <property type="component" value="Unplaced"/>
</dbReference>
<feature type="compositionally biased region" description="Basic residues" evidence="1">
    <location>
        <begin position="192"/>
        <end position="205"/>
    </location>
</feature>
<evidence type="ECO:0000313" key="3">
    <source>
        <dbReference type="RefSeq" id="XP_007429874.1"/>
    </source>
</evidence>
<reference evidence="3" key="1">
    <citation type="submission" date="2025-08" db="UniProtKB">
        <authorList>
            <consortium name="RefSeq"/>
        </authorList>
    </citation>
    <scope>IDENTIFICATION</scope>
    <source>
        <tissue evidence="3">Liver</tissue>
    </source>
</reference>
<feature type="region of interest" description="Disordered" evidence="1">
    <location>
        <begin position="103"/>
        <end position="207"/>
    </location>
</feature>
<sequence>MPFTWVGGTVGSQSGEANRWNSKGGLSVSASPPVFRKKVLEKLFPAPVPPDVVSSSTESTAVLKAAISTQEELKNVATVEGDSSVQDKTRVILPSRKMYTVTLPPEDYVPATSNENNKGHSESCAEDSNTSALEENDKGQLPRKRRRKKKQKNVFQTPADVHGSPAKCGVPENLIGDNLQLQHRDSPNLSQNKKRKMKKKRRKEKMRAAGLLRRPVGTDFTYMPEEKREREFEVADKVDDILDFLQATQEIYFSDKLSKCAESAESSKSIHEVLKSLQSRTLSSSDVTWLRQMKSFILLQNVEELNIALKDFCTHSEMPPDQVTAISSLFLYWITDILPGKNRK</sequence>
<feature type="compositionally biased region" description="Basic residues" evidence="1">
    <location>
        <begin position="141"/>
        <end position="152"/>
    </location>
</feature>
<dbReference type="InterPro" id="IPR026719">
    <property type="entry name" value="ERICH1"/>
</dbReference>
<organism evidence="2 3">
    <name type="scientific">Python bivittatus</name>
    <name type="common">Burmese python</name>
    <name type="synonym">Python molurus bivittatus</name>
    <dbReference type="NCBI Taxonomy" id="176946"/>
    <lineage>
        <taxon>Eukaryota</taxon>
        <taxon>Metazoa</taxon>
        <taxon>Chordata</taxon>
        <taxon>Craniata</taxon>
        <taxon>Vertebrata</taxon>
        <taxon>Euteleostomi</taxon>
        <taxon>Lepidosauria</taxon>
        <taxon>Squamata</taxon>
        <taxon>Bifurcata</taxon>
        <taxon>Unidentata</taxon>
        <taxon>Episquamata</taxon>
        <taxon>Toxicofera</taxon>
        <taxon>Serpentes</taxon>
        <taxon>Henophidia</taxon>
        <taxon>Pythonidae</taxon>
        <taxon>Python</taxon>
    </lineage>
</organism>
<name>A0A9F2QXG6_PYTBI</name>
<dbReference type="OMA" id="YWITEIL"/>
<dbReference type="GeneID" id="103052918"/>
<accession>A0A9F2QXG6</accession>
<dbReference type="RefSeq" id="XP_007429874.1">
    <property type="nucleotide sequence ID" value="XM_007429812.3"/>
</dbReference>
<dbReference type="PANTHER" id="PTHR22444:SF1">
    <property type="entry name" value="GLUTAMATE-RICH PROTEIN 1"/>
    <property type="match status" value="1"/>
</dbReference>
<dbReference type="PANTHER" id="PTHR22444">
    <property type="entry name" value="GLUTAMATE-RICH PROTEIN 1"/>
    <property type="match status" value="1"/>
</dbReference>
<evidence type="ECO:0000313" key="2">
    <source>
        <dbReference type="Proteomes" id="UP000695026"/>
    </source>
</evidence>
<dbReference type="KEGG" id="pbi:103052918"/>
<gene>
    <name evidence="3" type="primary">ERICH1</name>
</gene>
<feature type="region of interest" description="Disordered" evidence="1">
    <location>
        <begin position="1"/>
        <end position="31"/>
    </location>
</feature>
<dbReference type="CTD" id="157697"/>
<protein>
    <submittedName>
        <fullName evidence="3">Glutamate-rich protein 1 isoform X1</fullName>
    </submittedName>
</protein>
<dbReference type="OrthoDB" id="6151351at2759"/>
<feature type="compositionally biased region" description="Polar residues" evidence="1">
    <location>
        <begin position="11"/>
        <end position="21"/>
    </location>
</feature>
<proteinExistence type="predicted"/>
<keyword evidence="2" id="KW-1185">Reference proteome</keyword>
<evidence type="ECO:0000256" key="1">
    <source>
        <dbReference type="SAM" id="MobiDB-lite"/>
    </source>
</evidence>